<dbReference type="PRINTS" id="PR00019">
    <property type="entry name" value="LEURICHRPT"/>
</dbReference>
<dbReference type="Proteomes" id="UP000192247">
    <property type="component" value="Unassembled WGS sequence"/>
</dbReference>
<dbReference type="FunFam" id="3.40.50.10140:FF:000021">
    <property type="entry name" value="Toll receptor 13"/>
    <property type="match status" value="1"/>
</dbReference>
<evidence type="ECO:0000256" key="3">
    <source>
        <dbReference type="ARBA" id="ARBA00009634"/>
    </source>
</evidence>
<protein>
    <submittedName>
        <fullName evidence="15">Slit3 protein-like</fullName>
    </submittedName>
</protein>
<dbReference type="GO" id="GO:0005886">
    <property type="term" value="C:plasma membrane"/>
    <property type="evidence" value="ECO:0007669"/>
    <property type="project" value="UniProtKB-SubCell"/>
</dbReference>
<evidence type="ECO:0000256" key="5">
    <source>
        <dbReference type="ARBA" id="ARBA00022614"/>
    </source>
</evidence>
<evidence type="ECO:0000256" key="4">
    <source>
        <dbReference type="ARBA" id="ARBA00022475"/>
    </source>
</evidence>
<keyword evidence="9 12" id="KW-1133">Transmembrane helix</keyword>
<dbReference type="FunCoup" id="A0A1V9XAN7">
    <property type="interactions" value="1"/>
</dbReference>
<evidence type="ECO:0000256" key="11">
    <source>
        <dbReference type="ARBA" id="ARBA00023170"/>
    </source>
</evidence>
<dbReference type="SMART" id="SM00365">
    <property type="entry name" value="LRR_SD22"/>
    <property type="match status" value="9"/>
</dbReference>
<dbReference type="SMART" id="SM00364">
    <property type="entry name" value="LRR_BAC"/>
    <property type="match status" value="9"/>
</dbReference>
<dbReference type="InParanoid" id="A0A1V9XAN7"/>
<gene>
    <name evidence="15" type="ORF">BIW11_01680</name>
</gene>
<reference evidence="15 16" key="1">
    <citation type="journal article" date="2017" name="Gigascience">
        <title>Draft genome of the honey bee ectoparasitic mite, Tropilaelaps mercedesae, is shaped by the parasitic life history.</title>
        <authorList>
            <person name="Dong X."/>
            <person name="Armstrong S.D."/>
            <person name="Xia D."/>
            <person name="Makepeace B.L."/>
            <person name="Darby A.C."/>
            <person name="Kadowaki T."/>
        </authorList>
    </citation>
    <scope>NUCLEOTIDE SEQUENCE [LARGE SCALE GENOMIC DNA]</scope>
    <source>
        <strain evidence="15">Wuxi-XJTLU</strain>
    </source>
</reference>
<dbReference type="PANTHER" id="PTHR24369:SF211">
    <property type="entry name" value="LEUCINE-RICH REPEAT-CONTAINING PROTEIN 15-LIKE"/>
    <property type="match status" value="1"/>
</dbReference>
<comment type="similarity">
    <text evidence="3">Belongs to the Toll-like receptor family.</text>
</comment>
<proteinExistence type="inferred from homology"/>
<evidence type="ECO:0000313" key="16">
    <source>
        <dbReference type="Proteomes" id="UP000192247"/>
    </source>
</evidence>
<feature type="chain" id="PRO_5013365929" evidence="13">
    <location>
        <begin position="28"/>
        <end position="1196"/>
    </location>
</feature>
<dbReference type="FunFam" id="3.80.10.10:FF:001438">
    <property type="entry name" value="Uncharacterized protein"/>
    <property type="match status" value="1"/>
</dbReference>
<keyword evidence="7 13" id="KW-0732">Signal</keyword>
<keyword evidence="11" id="KW-0675">Receptor</keyword>
<dbReference type="STRING" id="418985.A0A1V9XAN7"/>
<evidence type="ECO:0000256" key="1">
    <source>
        <dbReference type="ARBA" id="ARBA00004236"/>
    </source>
</evidence>
<dbReference type="PROSITE" id="PS51450">
    <property type="entry name" value="LRR"/>
    <property type="match status" value="6"/>
</dbReference>
<dbReference type="OrthoDB" id="2015831at2759"/>
<dbReference type="InterPro" id="IPR035897">
    <property type="entry name" value="Toll_tir_struct_dom_sf"/>
</dbReference>
<dbReference type="InterPro" id="IPR050541">
    <property type="entry name" value="LRR_TM_domain-containing"/>
</dbReference>
<dbReference type="SMART" id="SM00369">
    <property type="entry name" value="LRR_TYP"/>
    <property type="match status" value="21"/>
</dbReference>
<evidence type="ECO:0000256" key="8">
    <source>
        <dbReference type="ARBA" id="ARBA00022737"/>
    </source>
</evidence>
<evidence type="ECO:0000256" key="12">
    <source>
        <dbReference type="SAM" id="Phobius"/>
    </source>
</evidence>
<evidence type="ECO:0000313" key="15">
    <source>
        <dbReference type="EMBL" id="OQR70428.1"/>
    </source>
</evidence>
<keyword evidence="4" id="KW-1003">Cell membrane</keyword>
<evidence type="ECO:0000256" key="7">
    <source>
        <dbReference type="ARBA" id="ARBA00022729"/>
    </source>
</evidence>
<dbReference type="InterPro" id="IPR003591">
    <property type="entry name" value="Leu-rich_rpt_typical-subtyp"/>
</dbReference>
<dbReference type="InterPro" id="IPR000483">
    <property type="entry name" value="Cys-rich_flank_reg_C"/>
</dbReference>
<dbReference type="SUPFAM" id="SSF52200">
    <property type="entry name" value="Toll/Interleukin receptor TIR domain"/>
    <property type="match status" value="1"/>
</dbReference>
<comment type="caution">
    <text evidence="15">The sequence shown here is derived from an EMBL/GenBank/DDBJ whole genome shotgun (WGS) entry which is preliminary data.</text>
</comment>
<evidence type="ECO:0000256" key="13">
    <source>
        <dbReference type="SAM" id="SignalP"/>
    </source>
</evidence>
<sequence length="1196" mass="136114">MDVICRAVSTVIACLLLQFTLSAYVYARYVHPDDCTWEPIPNTSGVSMTCSIATLQGGPSSTNFSLIMPGHTIQLAVICDDVMLQSELGNSSFEHLRGLQTLSLEYCKLNRVPPRAFYGLSDLKRLVVKTHNVDSSHFVLRVSPMSFAPLESIESIDLSRNNIESLPHATLCGLAHLRFVNLSRNAFTNVLNTGFSSQSRCNPAIRELKVDHNKLKSLSDHAFASLVRLEELRLEHNHIARAEPFALTGLLTLERLDISHNMLVALPAKLFQPTTKLSELYLRNNSIGALPPGLFSGVREIAVLDLAHNELSTLEWLRPESSADLVGLSVLDLSHNKLTRLDQSDFHALINLQTLQLQHNLIDHIANKTFVRLVNLQTLVLSNNRLKNIDANMMAGLHTIMTLQLDNNRLDGVHIHAFKNISMLQELNLAGNRLTTVPHAVSSLKMLRSLDLSENNIHHIANASYRGLNQLYALNLMGNRIGNISQGVLKELPSVRILNLARNGIQVIEQSTFDDVPGLHYLRLDSNAIDDVSGLFSNLHDLIMLNISVNRVRGFDYALIPVGLQWLDIHGNQIDALGNYFELEQSLKLRTLDASFNRLTELEPSSLPSGIEIIFLKNNDLKFIQPFTFLGKQNLTRVDLTNNKLRVLEISTFRLSEVPARRPLPEFSIGGNPYLCNCHMEWLQRLHGPIAISSDESRQYPRVIDLHRFECQLSFSKNAQILPLVKVKPSQFLCEYKSHCFSLCHCCDFDACDCEMVCPDNCTCYHDQSWNTNIVDCSAQHHRVGASPQRLPMEVSEVYLDGNIIPTLTPHSFMGRNSMKVLFLNNSKVVTIQNSTFSGLQNLRVLRLENNNIFALHGHEFDGLHQLSELYLSNNQLNYVSNTTFAHVKNLKILHLDRNYLVDISVWSFQYNSRLVELRLSQNPWTCDCRFTKEFSQFLQGSGAIVRDIFQVLCVYNETRALPLWELNVTGCHTNPALISRFHLQSIENYLPMFAVLSGAFFVALLLIVVVFTYHYQMSLWMFSRYGIRIFQRAPVEEEKLFDAFVSYSKRDEAFVAQILAPELECGSPPYRLCLHYRDLPMAGGYLNDAIQEAVESSRRTIVILSEHFLKSEWCRYEFKSAHQEVLNNKHHKLVVVFVGRVSYRELDPDIRHWLKHSTFLHWGEKTFWNKLRFSMPDTRHRKVMRSDLSSVAVHI</sequence>
<dbReference type="InterPro" id="IPR000157">
    <property type="entry name" value="TIR_dom"/>
</dbReference>
<dbReference type="Gene3D" id="3.40.50.10140">
    <property type="entry name" value="Toll/interleukin-1 receptor homology (TIR) domain"/>
    <property type="match status" value="1"/>
</dbReference>
<dbReference type="Pfam" id="PF00560">
    <property type="entry name" value="LRR_1"/>
    <property type="match status" value="1"/>
</dbReference>
<evidence type="ECO:0000256" key="2">
    <source>
        <dbReference type="ARBA" id="ARBA00004479"/>
    </source>
</evidence>
<dbReference type="GO" id="GO:0007165">
    <property type="term" value="P:signal transduction"/>
    <property type="evidence" value="ECO:0007669"/>
    <property type="project" value="InterPro"/>
</dbReference>
<evidence type="ECO:0000259" key="14">
    <source>
        <dbReference type="PROSITE" id="PS50104"/>
    </source>
</evidence>
<accession>A0A1V9XAN7</accession>
<feature type="signal peptide" evidence="13">
    <location>
        <begin position="1"/>
        <end position="27"/>
    </location>
</feature>
<dbReference type="EMBL" id="MNPL01017620">
    <property type="protein sequence ID" value="OQR70428.1"/>
    <property type="molecule type" value="Genomic_DNA"/>
</dbReference>
<keyword evidence="10 12" id="KW-0472">Membrane</keyword>
<dbReference type="AlphaFoldDB" id="A0A1V9XAN7"/>
<name>A0A1V9XAN7_9ACAR</name>
<dbReference type="PROSITE" id="PS50104">
    <property type="entry name" value="TIR"/>
    <property type="match status" value="1"/>
</dbReference>
<dbReference type="PANTHER" id="PTHR24369">
    <property type="entry name" value="ANTIGEN BSP, PUTATIVE-RELATED"/>
    <property type="match status" value="1"/>
</dbReference>
<evidence type="ECO:0000256" key="6">
    <source>
        <dbReference type="ARBA" id="ARBA00022692"/>
    </source>
</evidence>
<keyword evidence="6 12" id="KW-0812">Transmembrane</keyword>
<evidence type="ECO:0000256" key="10">
    <source>
        <dbReference type="ARBA" id="ARBA00023136"/>
    </source>
</evidence>
<evidence type="ECO:0000256" key="9">
    <source>
        <dbReference type="ARBA" id="ARBA00022989"/>
    </source>
</evidence>
<dbReference type="SMART" id="SM00255">
    <property type="entry name" value="TIR"/>
    <property type="match status" value="1"/>
</dbReference>
<dbReference type="Pfam" id="PF13855">
    <property type="entry name" value="LRR_8"/>
    <property type="match status" value="6"/>
</dbReference>
<dbReference type="SMART" id="SM00082">
    <property type="entry name" value="LRRCT"/>
    <property type="match status" value="2"/>
</dbReference>
<keyword evidence="8" id="KW-0677">Repeat</keyword>
<dbReference type="InterPro" id="IPR001611">
    <property type="entry name" value="Leu-rich_rpt"/>
</dbReference>
<feature type="domain" description="TIR" evidence="14">
    <location>
        <begin position="1040"/>
        <end position="1176"/>
    </location>
</feature>
<dbReference type="Pfam" id="PF01582">
    <property type="entry name" value="TIR"/>
    <property type="match status" value="1"/>
</dbReference>
<dbReference type="PRINTS" id="PR01537">
    <property type="entry name" value="INTRLKN1R1F"/>
</dbReference>
<organism evidence="15 16">
    <name type="scientific">Tropilaelaps mercedesae</name>
    <dbReference type="NCBI Taxonomy" id="418985"/>
    <lineage>
        <taxon>Eukaryota</taxon>
        <taxon>Metazoa</taxon>
        <taxon>Ecdysozoa</taxon>
        <taxon>Arthropoda</taxon>
        <taxon>Chelicerata</taxon>
        <taxon>Arachnida</taxon>
        <taxon>Acari</taxon>
        <taxon>Parasitiformes</taxon>
        <taxon>Mesostigmata</taxon>
        <taxon>Gamasina</taxon>
        <taxon>Dermanyssoidea</taxon>
        <taxon>Laelapidae</taxon>
        <taxon>Tropilaelaps</taxon>
    </lineage>
</organism>
<feature type="transmembrane region" description="Helical" evidence="12">
    <location>
        <begin position="990"/>
        <end position="1016"/>
    </location>
</feature>
<comment type="subcellular location">
    <subcellularLocation>
        <location evidence="1">Cell membrane</location>
    </subcellularLocation>
    <subcellularLocation>
        <location evidence="2">Membrane</location>
        <topology evidence="2">Single-pass type I membrane protein</topology>
    </subcellularLocation>
</comment>
<dbReference type="SUPFAM" id="SSF52058">
    <property type="entry name" value="L domain-like"/>
    <property type="match status" value="3"/>
</dbReference>
<dbReference type="InterPro" id="IPR032675">
    <property type="entry name" value="LRR_dom_sf"/>
</dbReference>
<dbReference type="Gene3D" id="3.80.10.10">
    <property type="entry name" value="Ribonuclease Inhibitor"/>
    <property type="match status" value="6"/>
</dbReference>
<keyword evidence="16" id="KW-1185">Reference proteome</keyword>
<keyword evidence="5" id="KW-0433">Leucine-rich repeat</keyword>